<sequence>MTDKHDMIERIGTALWGDTWQSQMARALEIDSSTVRRWVARKTDPRPGVFVDLIRIMQERAAALDDLAEETKRYGGGL</sequence>
<dbReference type="Proteomes" id="UP000628984">
    <property type="component" value="Unassembled WGS sequence"/>
</dbReference>
<evidence type="ECO:0000313" key="2">
    <source>
        <dbReference type="Proteomes" id="UP000628984"/>
    </source>
</evidence>
<dbReference type="GO" id="GO:0003677">
    <property type="term" value="F:DNA binding"/>
    <property type="evidence" value="ECO:0007669"/>
    <property type="project" value="InterPro"/>
</dbReference>
<proteinExistence type="predicted"/>
<dbReference type="EMBL" id="BMYQ01000001">
    <property type="protein sequence ID" value="GGW23910.1"/>
    <property type="molecule type" value="Genomic_DNA"/>
</dbReference>
<comment type="caution">
    <text evidence="1">The sequence shown here is derived from an EMBL/GenBank/DDBJ whole genome shotgun (WGS) entry which is preliminary data.</text>
</comment>
<dbReference type="RefSeq" id="WP_189632597.1">
    <property type="nucleotide sequence ID" value="NZ_BMYQ01000001.1"/>
</dbReference>
<dbReference type="Gene3D" id="1.10.260.40">
    <property type="entry name" value="lambda repressor-like DNA-binding domains"/>
    <property type="match status" value="1"/>
</dbReference>
<name>A0A918IP08_9RHOB</name>
<dbReference type="AlphaFoldDB" id="A0A918IP08"/>
<protein>
    <submittedName>
        <fullName evidence="1">Uncharacterized protein</fullName>
    </submittedName>
</protein>
<accession>A0A918IP08</accession>
<reference evidence="1" key="1">
    <citation type="journal article" date="2014" name="Int. J. Syst. Evol. Microbiol.">
        <title>Complete genome sequence of Corynebacterium casei LMG S-19264T (=DSM 44701T), isolated from a smear-ripened cheese.</title>
        <authorList>
            <consortium name="US DOE Joint Genome Institute (JGI-PGF)"/>
            <person name="Walter F."/>
            <person name="Albersmeier A."/>
            <person name="Kalinowski J."/>
            <person name="Ruckert C."/>
        </authorList>
    </citation>
    <scope>NUCLEOTIDE SEQUENCE</scope>
    <source>
        <strain evidence="1">KCTC 23714</strain>
    </source>
</reference>
<dbReference type="InterPro" id="IPR010982">
    <property type="entry name" value="Lambda_DNA-bd_dom_sf"/>
</dbReference>
<gene>
    <name evidence="1" type="ORF">GCM10011452_09070</name>
</gene>
<organism evidence="1 2">
    <name type="scientific">Gemmobacter lanyuensis</name>
    <dbReference type="NCBI Taxonomy" id="1054497"/>
    <lineage>
        <taxon>Bacteria</taxon>
        <taxon>Pseudomonadati</taxon>
        <taxon>Pseudomonadota</taxon>
        <taxon>Alphaproteobacteria</taxon>
        <taxon>Rhodobacterales</taxon>
        <taxon>Paracoccaceae</taxon>
        <taxon>Gemmobacter</taxon>
    </lineage>
</organism>
<reference evidence="1" key="2">
    <citation type="submission" date="2020-09" db="EMBL/GenBank/DDBJ databases">
        <authorList>
            <person name="Sun Q."/>
            <person name="Kim S."/>
        </authorList>
    </citation>
    <scope>NUCLEOTIDE SEQUENCE</scope>
    <source>
        <strain evidence="1">KCTC 23714</strain>
    </source>
</reference>
<keyword evidence="2" id="KW-1185">Reference proteome</keyword>
<evidence type="ECO:0000313" key="1">
    <source>
        <dbReference type="EMBL" id="GGW23910.1"/>
    </source>
</evidence>